<reference evidence="1 2" key="1">
    <citation type="submission" date="2019-03" db="EMBL/GenBank/DDBJ databases">
        <title>Genomic Encyclopedia of Type Strains, Phase IV (KMG-V): Genome sequencing to study the core and pangenomes of soil and plant-associated prokaryotes.</title>
        <authorList>
            <person name="Whitman W."/>
        </authorList>
    </citation>
    <scope>NUCLEOTIDE SEQUENCE [LARGE SCALE GENOMIC DNA]</scope>
    <source>
        <strain evidence="1 2">IE4868</strain>
    </source>
</reference>
<accession>A0A4R3RF12</accession>
<name>A0A4R3RF12_9HYPH</name>
<protein>
    <recommendedName>
        <fullName evidence="3">Macro domain-containing protein</fullName>
    </recommendedName>
</protein>
<comment type="caution">
    <text evidence="1">The sequence shown here is derived from an EMBL/GenBank/DDBJ whole genome shotgun (WGS) entry which is preliminary data.</text>
</comment>
<dbReference type="EMBL" id="SMBK01000013">
    <property type="protein sequence ID" value="TCU34133.1"/>
    <property type="molecule type" value="Genomic_DNA"/>
</dbReference>
<sequence>MVRVNEIFVFGSNEAGRHGKGAALYARRHHGAIYGQGEGLQGNSYAIPTKDANLRTLSLDAIANHIVTFLEFALEHPDMTFLITPVGCGLAGYRREQIKPLFEGHGTLPRNCRYAETWNEQ</sequence>
<proteinExistence type="predicted"/>
<dbReference type="Proteomes" id="UP000295507">
    <property type="component" value="Unassembled WGS sequence"/>
</dbReference>
<dbReference type="AlphaFoldDB" id="A0A4R3RF12"/>
<evidence type="ECO:0000313" key="1">
    <source>
        <dbReference type="EMBL" id="TCU34133.1"/>
    </source>
</evidence>
<evidence type="ECO:0000313" key="2">
    <source>
        <dbReference type="Proteomes" id="UP000295507"/>
    </source>
</evidence>
<gene>
    <name evidence="1" type="ORF">EV129_113117</name>
</gene>
<evidence type="ECO:0008006" key="3">
    <source>
        <dbReference type="Google" id="ProtNLM"/>
    </source>
</evidence>
<organism evidence="1 2">
    <name type="scientific">Rhizobium azibense</name>
    <dbReference type="NCBI Taxonomy" id="1136135"/>
    <lineage>
        <taxon>Bacteria</taxon>
        <taxon>Pseudomonadati</taxon>
        <taxon>Pseudomonadota</taxon>
        <taxon>Alphaproteobacteria</taxon>
        <taxon>Hyphomicrobiales</taxon>
        <taxon>Rhizobiaceae</taxon>
        <taxon>Rhizobium/Agrobacterium group</taxon>
        <taxon>Rhizobium</taxon>
    </lineage>
</organism>